<dbReference type="RefSeq" id="WP_013300395.1">
    <property type="nucleotide sequence ID" value="NC_014414.1"/>
</dbReference>
<dbReference type="CDD" id="cd03801">
    <property type="entry name" value="GT4_PimA-like"/>
    <property type="match status" value="1"/>
</dbReference>
<gene>
    <name evidence="2" type="ordered locus">PB2503_06777</name>
</gene>
<dbReference type="AlphaFoldDB" id="E0TI82"/>
<dbReference type="OrthoDB" id="8432143at2"/>
<sequence>MNFVFLGGSPRLLGGVYFYISRAKEAFCQFTEHNIHVVPTHTGYLSLLRLGPFLGSLFSLIGYRFRSIDAIWLNYVNFPDLFFLVFAKALGFKVVVTPHLGGAWRSQQNPRLRIWSRRLLSLADHIALISRTQTLEVAFPEKVATTTVRTFLPHQIFSAAAEDLPAKTGPLRLIHAARLSVNKGSFAFLDVCDHLRAVGVPFSAKIAGGADEKTMGALRDKIERLGLQEEVELLGSLKFDDLLTELRRADILLHLSTIDSYPLIVLEALSCGVFPLCIGLEGAKEMVKTYTGSIVSAESPVDEAAQFLTVADVEELRQQAAAAAPQVQVDYGWEIVVDAVEKVLQSVAYSPSSASLPWSIERKRKDDTV</sequence>
<dbReference type="CAZy" id="GT4">
    <property type="family name" value="Glycosyltransferase Family 4"/>
</dbReference>
<dbReference type="HOGENOM" id="CLU_749743_0_0_5"/>
<accession>E0TI82</accession>
<evidence type="ECO:0000259" key="1">
    <source>
        <dbReference type="Pfam" id="PF00534"/>
    </source>
</evidence>
<feature type="domain" description="Glycosyl transferase family 1" evidence="1">
    <location>
        <begin position="163"/>
        <end position="325"/>
    </location>
</feature>
<dbReference type="GO" id="GO:0016757">
    <property type="term" value="F:glycosyltransferase activity"/>
    <property type="evidence" value="ECO:0007669"/>
    <property type="project" value="InterPro"/>
</dbReference>
<evidence type="ECO:0000313" key="3">
    <source>
        <dbReference type="Proteomes" id="UP000001302"/>
    </source>
</evidence>
<dbReference type="EMBL" id="CP002156">
    <property type="protein sequence ID" value="ADM09421.1"/>
    <property type="molecule type" value="Genomic_DNA"/>
</dbReference>
<organism evidence="2 3">
    <name type="scientific">Parvularcula bermudensis (strain ATCC BAA-594 / HTCC2503 / KCTC 12087)</name>
    <dbReference type="NCBI Taxonomy" id="314260"/>
    <lineage>
        <taxon>Bacteria</taxon>
        <taxon>Pseudomonadati</taxon>
        <taxon>Pseudomonadota</taxon>
        <taxon>Alphaproteobacteria</taxon>
        <taxon>Parvularculales</taxon>
        <taxon>Parvularculaceae</taxon>
        <taxon>Parvularcula</taxon>
    </lineage>
</organism>
<dbReference type="KEGG" id="pbr:PB2503_06777"/>
<dbReference type="Pfam" id="PF00534">
    <property type="entry name" value="Glycos_transf_1"/>
    <property type="match status" value="1"/>
</dbReference>
<dbReference type="SUPFAM" id="SSF53756">
    <property type="entry name" value="UDP-Glycosyltransferase/glycogen phosphorylase"/>
    <property type="match status" value="1"/>
</dbReference>
<dbReference type="PANTHER" id="PTHR45871">
    <property type="entry name" value="N-ACETYLGLUCOSAMINYL-PHOSPHATIDYLINOSITOL BIOSYNTHETIC PROTEIN"/>
    <property type="match status" value="1"/>
</dbReference>
<evidence type="ECO:0000313" key="2">
    <source>
        <dbReference type="EMBL" id="ADM09421.1"/>
    </source>
</evidence>
<protein>
    <recommendedName>
        <fullName evidence="1">Glycosyl transferase family 1 domain-containing protein</fullName>
    </recommendedName>
</protein>
<proteinExistence type="predicted"/>
<dbReference type="Proteomes" id="UP000001302">
    <property type="component" value="Chromosome"/>
</dbReference>
<reference evidence="2 3" key="2">
    <citation type="journal article" date="2011" name="J. Bacteriol.">
        <title>Complete genome sequence of strain HTCC2503T of Parvularcula bermudensis, the type species of the order "Parvularculales" in the class Alphaproteobacteria.</title>
        <authorList>
            <person name="Oh H.M."/>
            <person name="Kang I."/>
            <person name="Vergin K.L."/>
            <person name="Kang D."/>
            <person name="Rhee K.H."/>
            <person name="Giovannoni S.J."/>
            <person name="Cho J.C."/>
        </authorList>
    </citation>
    <scope>NUCLEOTIDE SEQUENCE [LARGE SCALE GENOMIC DNA]</scope>
    <source>
        <strain evidence="3">ATCC BAA-594 / HTCC2503 / KCTC 12087</strain>
    </source>
</reference>
<dbReference type="STRING" id="314260.PB2503_06777"/>
<reference evidence="3" key="1">
    <citation type="submission" date="2010-08" db="EMBL/GenBank/DDBJ databases">
        <title>Genome sequence of Parvularcula bermudensis HTCC2503.</title>
        <authorList>
            <person name="Kang D.-M."/>
            <person name="Oh H.-M."/>
            <person name="Cho J.-C."/>
        </authorList>
    </citation>
    <scope>NUCLEOTIDE SEQUENCE [LARGE SCALE GENOMIC DNA]</scope>
    <source>
        <strain evidence="3">ATCC BAA-594 / HTCC2503 / KCTC 12087</strain>
    </source>
</reference>
<dbReference type="InterPro" id="IPR001296">
    <property type="entry name" value="Glyco_trans_1"/>
</dbReference>
<dbReference type="eggNOG" id="COG0438">
    <property type="taxonomic scope" value="Bacteria"/>
</dbReference>
<dbReference type="Gene3D" id="3.40.50.2000">
    <property type="entry name" value="Glycogen Phosphorylase B"/>
    <property type="match status" value="2"/>
</dbReference>
<name>E0TI82_PARBH</name>
<keyword evidence="3" id="KW-1185">Reference proteome</keyword>
<dbReference type="PANTHER" id="PTHR45871:SF1">
    <property type="entry name" value="PHOSPHATIDYLINOSITOL N-ACETYLGLUCOSAMINYLTRANSFERASE SUBUNIT A"/>
    <property type="match status" value="1"/>
</dbReference>